<dbReference type="InterPro" id="IPR019734">
    <property type="entry name" value="TPR_rpt"/>
</dbReference>
<protein>
    <submittedName>
        <fullName evidence="1">Tetratricopeptide repeat protein</fullName>
    </submittedName>
</protein>
<evidence type="ECO:0000313" key="2">
    <source>
        <dbReference type="Proteomes" id="UP001169006"/>
    </source>
</evidence>
<dbReference type="SUPFAM" id="SSF48452">
    <property type="entry name" value="TPR-like"/>
    <property type="match status" value="1"/>
</dbReference>
<keyword evidence="2" id="KW-1185">Reference proteome</keyword>
<dbReference type="EMBL" id="JAUKWQ010000004">
    <property type="protein sequence ID" value="MDO1583215.1"/>
    <property type="molecule type" value="Genomic_DNA"/>
</dbReference>
<reference evidence="1" key="2">
    <citation type="submission" date="2023-07" db="EMBL/GenBank/DDBJ databases">
        <authorList>
            <person name="Sun H."/>
        </authorList>
    </citation>
    <scope>NUCLEOTIDE SEQUENCE</scope>
    <source>
        <strain evidence="1">05753</strain>
    </source>
</reference>
<dbReference type="SMART" id="SM00028">
    <property type="entry name" value="TPR"/>
    <property type="match status" value="3"/>
</dbReference>
<gene>
    <name evidence="1" type="ORF">Q2T52_14075</name>
</gene>
<name>A0ABT8SXM8_9HYPH</name>
<organism evidence="1 2">
    <name type="scientific">Rhizobium oryzicola</name>
    <dbReference type="NCBI Taxonomy" id="1232668"/>
    <lineage>
        <taxon>Bacteria</taxon>
        <taxon>Pseudomonadati</taxon>
        <taxon>Pseudomonadota</taxon>
        <taxon>Alphaproteobacteria</taxon>
        <taxon>Hyphomicrobiales</taxon>
        <taxon>Rhizobiaceae</taxon>
        <taxon>Rhizobium/Agrobacterium group</taxon>
        <taxon>Rhizobium</taxon>
    </lineage>
</organism>
<comment type="caution">
    <text evidence="1">The sequence shown here is derived from an EMBL/GenBank/DDBJ whole genome shotgun (WGS) entry which is preliminary data.</text>
</comment>
<dbReference type="Gene3D" id="1.25.40.10">
    <property type="entry name" value="Tetratricopeptide repeat domain"/>
    <property type="match status" value="1"/>
</dbReference>
<proteinExistence type="predicted"/>
<reference evidence="1" key="1">
    <citation type="journal article" date="2015" name="Int. J. Syst. Evol. Microbiol.">
        <title>Rhizobium oryzicola sp. nov., potential plant-growth-promoting endophytic bacteria isolated from rice roots.</title>
        <authorList>
            <person name="Zhang X.X."/>
            <person name="Gao J.S."/>
            <person name="Cao Y.H."/>
            <person name="Sheirdil R.A."/>
            <person name="Wang X.C."/>
            <person name="Zhang L."/>
        </authorList>
    </citation>
    <scope>NUCLEOTIDE SEQUENCE</scope>
    <source>
        <strain evidence="1">05753</strain>
    </source>
</reference>
<evidence type="ECO:0000313" key="1">
    <source>
        <dbReference type="EMBL" id="MDO1583215.1"/>
    </source>
</evidence>
<dbReference type="Pfam" id="PF14559">
    <property type="entry name" value="TPR_19"/>
    <property type="match status" value="1"/>
</dbReference>
<accession>A0ABT8SXM8</accession>
<sequence length="227" mass="24866">MSEESRHWAAELWLSVLYDTAPLPRLHYCSCHAENRQEPGMSILNSKYTNAGMMQGATEIAADFLKDILGQMELDHREQSILDLMQQGLSLGDILGIKKEHRDALINLAASLIQAGELDKARDVLVQTVQFDNLEDRALYLLGVVFQLKSDLERAAFFYLQFLALDATNPEGYLRLGECLMSAGELSEAREAIGAALSFAREGKGRPGNVEQAENLLIAIGAAGAAA</sequence>
<dbReference type="RefSeq" id="WP_302077409.1">
    <property type="nucleotide sequence ID" value="NZ_JAUKWQ010000004.1"/>
</dbReference>
<dbReference type="InterPro" id="IPR011990">
    <property type="entry name" value="TPR-like_helical_dom_sf"/>
</dbReference>
<dbReference type="Proteomes" id="UP001169006">
    <property type="component" value="Unassembled WGS sequence"/>
</dbReference>